<keyword evidence="2 3" id="KW-0238">DNA-binding</keyword>
<keyword evidence="1" id="KW-0678">Repressor</keyword>
<dbReference type="InterPro" id="IPR009057">
    <property type="entry name" value="Homeodomain-like_sf"/>
</dbReference>
<dbReference type="InterPro" id="IPR039532">
    <property type="entry name" value="TetR_C_Firmicutes"/>
</dbReference>
<sequence length="186" mass="21475">MKKKPEITAQTKQNLIDAFWEIYCTKRIEKITIKEITTRAGYNRSTFYEYFSDVYDVLAQLEDNLIFKLQQLPIQKLSTSDTFPFEAIVSMYSHHRKYLMVLLGDQGDLAFQGRIKASMKPMMKELLIARGATDSFKLDYKLEYALSAMIGVLSYWFNQENAPSIEKLIELLGELSSEGVMKKLIG</sequence>
<keyword evidence="6" id="KW-1185">Reference proteome</keyword>
<name>A0ABX2ZUS5_9BACI</name>
<accession>A0ABX2ZUS5</accession>
<dbReference type="Proteomes" id="UP000094580">
    <property type="component" value="Unassembled WGS sequence"/>
</dbReference>
<dbReference type="PROSITE" id="PS50977">
    <property type="entry name" value="HTH_TETR_2"/>
    <property type="match status" value="1"/>
</dbReference>
<organism evidence="5 6">
    <name type="scientific">Gottfriedia luciferensis</name>
    <dbReference type="NCBI Taxonomy" id="178774"/>
    <lineage>
        <taxon>Bacteria</taxon>
        <taxon>Bacillati</taxon>
        <taxon>Bacillota</taxon>
        <taxon>Bacilli</taxon>
        <taxon>Bacillales</taxon>
        <taxon>Bacillaceae</taxon>
        <taxon>Gottfriedia</taxon>
    </lineage>
</organism>
<evidence type="ECO:0000256" key="1">
    <source>
        <dbReference type="ARBA" id="ARBA00022491"/>
    </source>
</evidence>
<comment type="caution">
    <text evidence="5">The sequence shown here is derived from an EMBL/GenBank/DDBJ whole genome shotgun (WGS) entry which is preliminary data.</text>
</comment>
<evidence type="ECO:0000256" key="2">
    <source>
        <dbReference type="ARBA" id="ARBA00023125"/>
    </source>
</evidence>
<dbReference type="InterPro" id="IPR050624">
    <property type="entry name" value="HTH-type_Tx_Regulator"/>
</dbReference>
<dbReference type="PANTHER" id="PTHR43479">
    <property type="entry name" value="ACREF/ENVCD OPERON REPRESSOR-RELATED"/>
    <property type="match status" value="1"/>
</dbReference>
<protein>
    <submittedName>
        <fullName evidence="5">TetR family transcriptional regulator</fullName>
    </submittedName>
</protein>
<dbReference type="Pfam" id="PF14278">
    <property type="entry name" value="TetR_C_8"/>
    <property type="match status" value="1"/>
</dbReference>
<reference evidence="5 6" key="1">
    <citation type="submission" date="2016-07" db="EMBL/GenBank/DDBJ databases">
        <authorList>
            <person name="Townsley L."/>
            <person name="Shank E.A."/>
        </authorList>
    </citation>
    <scope>NUCLEOTIDE SEQUENCE [LARGE SCALE GENOMIC DNA]</scope>
    <source>
        <strain evidence="5 6">CH01</strain>
    </source>
</reference>
<feature type="DNA-binding region" description="H-T-H motif" evidence="3">
    <location>
        <begin position="32"/>
        <end position="51"/>
    </location>
</feature>
<gene>
    <name evidence="5" type="ORF">BED47_04425</name>
</gene>
<feature type="domain" description="HTH tetR-type" evidence="4">
    <location>
        <begin position="9"/>
        <end position="69"/>
    </location>
</feature>
<dbReference type="PANTHER" id="PTHR43479:SF11">
    <property type="entry name" value="ACREF_ENVCD OPERON REPRESSOR-RELATED"/>
    <property type="match status" value="1"/>
</dbReference>
<dbReference type="SUPFAM" id="SSF46689">
    <property type="entry name" value="Homeodomain-like"/>
    <property type="match status" value="1"/>
</dbReference>
<dbReference type="InterPro" id="IPR001647">
    <property type="entry name" value="HTH_TetR"/>
</dbReference>
<dbReference type="EMBL" id="MDKC01000002">
    <property type="protein sequence ID" value="ODG93533.1"/>
    <property type="molecule type" value="Genomic_DNA"/>
</dbReference>
<evidence type="ECO:0000256" key="3">
    <source>
        <dbReference type="PROSITE-ProRule" id="PRU00335"/>
    </source>
</evidence>
<evidence type="ECO:0000313" key="6">
    <source>
        <dbReference type="Proteomes" id="UP000094580"/>
    </source>
</evidence>
<dbReference type="RefSeq" id="WP_069032586.1">
    <property type="nucleotide sequence ID" value="NZ_MDKC01000002.1"/>
</dbReference>
<proteinExistence type="predicted"/>
<evidence type="ECO:0000259" key="4">
    <source>
        <dbReference type="PROSITE" id="PS50977"/>
    </source>
</evidence>
<dbReference type="Gene3D" id="1.10.357.10">
    <property type="entry name" value="Tetracycline Repressor, domain 2"/>
    <property type="match status" value="1"/>
</dbReference>
<evidence type="ECO:0000313" key="5">
    <source>
        <dbReference type="EMBL" id="ODG93533.1"/>
    </source>
</evidence>